<sequence>MKNEVWGYARVSTKEQNLARQIEQLKEFGISERNIKCDKISGKTFNRMEYNALVGTETTAPTLREGDLLVIVSLDRLGRNYTEIKEQWNYIINVIGADIVVLDMPLLDTRQSGDNLDKRFIADLVLQILSYVAQKELENTRRRQKQGMDVMPVINGKKTSLKTGRPTGRPNAQFPDNWKDYYEKWRLGEMTATKCMEILNLKRSTFYKLIKIYEKEIHNNRENEYIQKKTIGGGNHG</sequence>
<dbReference type="InterPro" id="IPR006119">
    <property type="entry name" value="Resolv_N"/>
</dbReference>
<dbReference type="SUPFAM" id="SSF53041">
    <property type="entry name" value="Resolvase-like"/>
    <property type="match status" value="1"/>
</dbReference>
<name>A0A414DGS0_9FIRM</name>
<dbReference type="InterPro" id="IPR036162">
    <property type="entry name" value="Resolvase-like_N_sf"/>
</dbReference>
<feature type="domain" description="Resolvase/invertase-type recombinase catalytic" evidence="7">
    <location>
        <begin position="4"/>
        <end position="155"/>
    </location>
</feature>
<dbReference type="Gene3D" id="3.40.50.1390">
    <property type="entry name" value="Resolvase, N-terminal catalytic domain"/>
    <property type="match status" value="1"/>
</dbReference>
<keyword evidence="4" id="KW-0233">DNA recombination</keyword>
<dbReference type="AlphaFoldDB" id="A0A414DGS0"/>
<gene>
    <name evidence="8" type="ORF">DW811_05165</name>
</gene>
<dbReference type="GO" id="GO:0000150">
    <property type="term" value="F:DNA strand exchange activity"/>
    <property type="evidence" value="ECO:0007669"/>
    <property type="project" value="InterPro"/>
</dbReference>
<dbReference type="PANTHER" id="PTHR30461:SF26">
    <property type="entry name" value="RESOLVASE HOMOLOG YNEB"/>
    <property type="match status" value="1"/>
</dbReference>
<keyword evidence="3" id="KW-0238">DNA-binding</keyword>
<evidence type="ECO:0000256" key="6">
    <source>
        <dbReference type="PROSITE-ProRule" id="PRU10137"/>
    </source>
</evidence>
<dbReference type="PROSITE" id="PS00398">
    <property type="entry name" value="RECOMBINASES_2"/>
    <property type="match status" value="1"/>
</dbReference>
<evidence type="ECO:0000256" key="5">
    <source>
        <dbReference type="PIRSR" id="PIRSR606118-50"/>
    </source>
</evidence>
<feature type="active site" description="O-(5'-phospho-DNA)-serine intermediate" evidence="5 6">
    <location>
        <position position="12"/>
    </location>
</feature>
<comment type="similarity">
    <text evidence="1">Belongs to the site-specific recombinase resolvase family.</text>
</comment>
<evidence type="ECO:0000256" key="3">
    <source>
        <dbReference type="ARBA" id="ARBA00023125"/>
    </source>
</evidence>
<reference evidence="8 9" key="1">
    <citation type="submission" date="2018-08" db="EMBL/GenBank/DDBJ databases">
        <title>A genome reference for cultivated species of the human gut microbiota.</title>
        <authorList>
            <person name="Zou Y."/>
            <person name="Xue W."/>
            <person name="Luo G."/>
        </authorList>
    </citation>
    <scope>NUCLEOTIDE SEQUENCE [LARGE SCALE GENOMIC DNA]</scope>
    <source>
        <strain evidence="8 9">AM32-2AC</strain>
    </source>
</reference>
<evidence type="ECO:0000313" key="9">
    <source>
        <dbReference type="Proteomes" id="UP000284794"/>
    </source>
</evidence>
<accession>A0A414DGS0</accession>
<dbReference type="PROSITE" id="PS51736">
    <property type="entry name" value="RECOMBINASES_3"/>
    <property type="match status" value="1"/>
</dbReference>
<dbReference type="InterPro" id="IPR006118">
    <property type="entry name" value="Recombinase_CS"/>
</dbReference>
<evidence type="ECO:0000256" key="2">
    <source>
        <dbReference type="ARBA" id="ARBA00022908"/>
    </source>
</evidence>
<dbReference type="EMBL" id="QSIS01000004">
    <property type="protein sequence ID" value="RHD09902.1"/>
    <property type="molecule type" value="Genomic_DNA"/>
</dbReference>
<dbReference type="CDD" id="cd03768">
    <property type="entry name" value="SR_ResInv"/>
    <property type="match status" value="1"/>
</dbReference>
<evidence type="ECO:0000313" key="8">
    <source>
        <dbReference type="EMBL" id="RHD09902.1"/>
    </source>
</evidence>
<organism evidence="8 9">
    <name type="scientific">Lachnospira eligens</name>
    <dbReference type="NCBI Taxonomy" id="39485"/>
    <lineage>
        <taxon>Bacteria</taxon>
        <taxon>Bacillati</taxon>
        <taxon>Bacillota</taxon>
        <taxon>Clostridia</taxon>
        <taxon>Lachnospirales</taxon>
        <taxon>Lachnospiraceae</taxon>
        <taxon>Lachnospira</taxon>
    </lineage>
</organism>
<proteinExistence type="inferred from homology"/>
<keyword evidence="2" id="KW-0229">DNA integration</keyword>
<dbReference type="PANTHER" id="PTHR30461">
    <property type="entry name" value="DNA-INVERTASE FROM LAMBDOID PROPHAGE"/>
    <property type="match status" value="1"/>
</dbReference>
<dbReference type="PROSITE" id="PS00397">
    <property type="entry name" value="RECOMBINASES_1"/>
    <property type="match status" value="1"/>
</dbReference>
<dbReference type="Pfam" id="PF00239">
    <property type="entry name" value="Resolvase"/>
    <property type="match status" value="1"/>
</dbReference>
<dbReference type="SMART" id="SM00857">
    <property type="entry name" value="Resolvase"/>
    <property type="match status" value="1"/>
</dbReference>
<dbReference type="InterPro" id="IPR050639">
    <property type="entry name" value="SSR_resolvase"/>
</dbReference>
<dbReference type="GO" id="GO:0015074">
    <property type="term" value="P:DNA integration"/>
    <property type="evidence" value="ECO:0007669"/>
    <property type="project" value="UniProtKB-KW"/>
</dbReference>
<evidence type="ECO:0000256" key="1">
    <source>
        <dbReference type="ARBA" id="ARBA00009913"/>
    </source>
</evidence>
<dbReference type="RefSeq" id="WP_118148438.1">
    <property type="nucleotide sequence ID" value="NZ_QRNP01000052.1"/>
</dbReference>
<comment type="caution">
    <text evidence="8">The sequence shown here is derived from an EMBL/GenBank/DDBJ whole genome shotgun (WGS) entry which is preliminary data.</text>
</comment>
<evidence type="ECO:0000259" key="7">
    <source>
        <dbReference type="PROSITE" id="PS51736"/>
    </source>
</evidence>
<evidence type="ECO:0000256" key="4">
    <source>
        <dbReference type="ARBA" id="ARBA00023172"/>
    </source>
</evidence>
<protein>
    <submittedName>
        <fullName evidence="8">Recombinase family protein</fullName>
    </submittedName>
</protein>
<dbReference type="Proteomes" id="UP000284794">
    <property type="component" value="Unassembled WGS sequence"/>
</dbReference>
<dbReference type="GO" id="GO:0003677">
    <property type="term" value="F:DNA binding"/>
    <property type="evidence" value="ECO:0007669"/>
    <property type="project" value="UniProtKB-KW"/>
</dbReference>